<reference evidence="1 2" key="1">
    <citation type="submission" date="2007-08" db="EMBL/GenBank/DDBJ databases">
        <title>Draft genome sequence of Clostridium leptum (DSM 753).</title>
        <authorList>
            <person name="Sudarsanam P."/>
            <person name="Ley R."/>
            <person name="Guruge J."/>
            <person name="Turnbaugh P.J."/>
            <person name="Mahowald M."/>
            <person name="Liep D."/>
            <person name="Gordon J."/>
        </authorList>
    </citation>
    <scope>NUCLEOTIDE SEQUENCE [LARGE SCALE GENOMIC DNA]</scope>
    <source>
        <strain evidence="1 2">DSM 753</strain>
    </source>
</reference>
<proteinExistence type="predicted"/>
<sequence length="62" mass="6565">MIASQTGRRLSLSESFPAGPFPAFVSSEITAFSKHSRPAFRAASGKHFSIAAIQAAEPCGQR</sequence>
<dbReference type="AlphaFoldDB" id="A7VUE7"/>
<evidence type="ECO:0000313" key="1">
    <source>
        <dbReference type="EMBL" id="EDO60598.1"/>
    </source>
</evidence>
<accession>A7VUE7</accession>
<dbReference type="HOGENOM" id="CLU_2896125_0_0_9"/>
<organism evidence="1 2">
    <name type="scientific">[Clostridium] leptum DSM 753</name>
    <dbReference type="NCBI Taxonomy" id="428125"/>
    <lineage>
        <taxon>Bacteria</taxon>
        <taxon>Bacillati</taxon>
        <taxon>Bacillota</taxon>
        <taxon>Clostridia</taxon>
        <taxon>Eubacteriales</taxon>
        <taxon>Oscillospiraceae</taxon>
        <taxon>Oscillospiraceae incertae sedis</taxon>
    </lineage>
</organism>
<dbReference type="EMBL" id="ABCB02000019">
    <property type="protein sequence ID" value="EDO60598.1"/>
    <property type="molecule type" value="Genomic_DNA"/>
</dbReference>
<protein>
    <submittedName>
        <fullName evidence="1">Uncharacterized protein</fullName>
    </submittedName>
</protein>
<name>A7VUE7_9FIRM</name>
<gene>
    <name evidence="1" type="ORF">CLOLEP_02194</name>
</gene>
<dbReference type="Proteomes" id="UP000003490">
    <property type="component" value="Unassembled WGS sequence"/>
</dbReference>
<reference evidence="1 2" key="2">
    <citation type="submission" date="2007-08" db="EMBL/GenBank/DDBJ databases">
        <authorList>
            <person name="Fulton L."/>
            <person name="Clifton S."/>
            <person name="Fulton B."/>
            <person name="Xu J."/>
            <person name="Minx P."/>
            <person name="Pepin K.H."/>
            <person name="Johnson M."/>
            <person name="Thiruvilangam P."/>
            <person name="Bhonagiri V."/>
            <person name="Nash W.E."/>
            <person name="Wang C."/>
            <person name="Mardis E.R."/>
            <person name="Wilson R.K."/>
        </authorList>
    </citation>
    <scope>NUCLEOTIDE SEQUENCE [LARGE SCALE GENOMIC DNA]</scope>
    <source>
        <strain evidence="1 2">DSM 753</strain>
    </source>
</reference>
<evidence type="ECO:0000313" key="2">
    <source>
        <dbReference type="Proteomes" id="UP000003490"/>
    </source>
</evidence>
<comment type="caution">
    <text evidence="1">The sequence shown here is derived from an EMBL/GenBank/DDBJ whole genome shotgun (WGS) entry which is preliminary data.</text>
</comment>